<dbReference type="SUPFAM" id="SSF53681">
    <property type="entry name" value="Aspartate/glutamate racemase"/>
    <property type="match status" value="2"/>
</dbReference>
<dbReference type="RefSeq" id="WP_173414520.1">
    <property type="nucleotide sequence ID" value="NZ_CP054139.1"/>
</dbReference>
<gene>
    <name evidence="3" type="ORF">HQ865_08685</name>
</gene>
<dbReference type="Gene3D" id="3.40.50.1860">
    <property type="match status" value="2"/>
</dbReference>
<dbReference type="NCBIfam" id="TIGR00035">
    <property type="entry name" value="asp_race"/>
    <property type="match status" value="1"/>
</dbReference>
<proteinExistence type="inferred from homology"/>
<sequence length="229" mass="25370">MKIIGLIGGISWVSTVDYYRFINEGINQQLGGINFANCVIYSFNYQDIIRNNESGNWADTLDKFTVACEGLKQCGATAIVLCANTMHKIAAELEQRIGIPVIHIATATANAITKQNLKKVGLLGTRFTMEMDFFKDKLHEQNIEAIIPGDEDRLYIHTTLHSELSKGITLPETKRRYLEIIDRLIARGAEGIILGCTEIPLLINQDDVSVPVFDTTRIHSAAAVAYALS</sequence>
<reference evidence="3 4" key="1">
    <citation type="submission" date="2020-05" db="EMBL/GenBank/DDBJ databases">
        <title>Mucilaginibacter mali sp. nov.</title>
        <authorList>
            <person name="Kim H.S."/>
            <person name="Lee K.C."/>
            <person name="Suh M.K."/>
            <person name="Kim J.-S."/>
            <person name="Han K.-I."/>
            <person name="Eom M.K."/>
            <person name="Shin Y.K."/>
            <person name="Lee J.-S."/>
        </authorList>
    </citation>
    <scope>NUCLEOTIDE SEQUENCE [LARGE SCALE GENOMIC DNA]</scope>
    <source>
        <strain evidence="3 4">G2-14</strain>
    </source>
</reference>
<protein>
    <submittedName>
        <fullName evidence="3">Aspartate/glutamate racemase family protein</fullName>
    </submittedName>
</protein>
<evidence type="ECO:0000313" key="3">
    <source>
        <dbReference type="EMBL" id="QKJ29828.1"/>
    </source>
</evidence>
<dbReference type="Proteomes" id="UP000505355">
    <property type="component" value="Chromosome"/>
</dbReference>
<dbReference type="AlphaFoldDB" id="A0A7D4PTB6"/>
<evidence type="ECO:0000256" key="2">
    <source>
        <dbReference type="ARBA" id="ARBA00023235"/>
    </source>
</evidence>
<dbReference type="InterPro" id="IPR004380">
    <property type="entry name" value="Asp_race"/>
</dbReference>
<dbReference type="PANTHER" id="PTHR21198:SF7">
    <property type="entry name" value="ASPARTATE-GLUTAMATE RACEMASE FAMILY"/>
    <property type="match status" value="1"/>
</dbReference>
<dbReference type="Pfam" id="PF01177">
    <property type="entry name" value="Asp_Glu_race"/>
    <property type="match status" value="1"/>
</dbReference>
<dbReference type="InterPro" id="IPR001920">
    <property type="entry name" value="Asp/Glu_race"/>
</dbReference>
<dbReference type="InterPro" id="IPR015942">
    <property type="entry name" value="Asp/Glu/hydantoin_racemase"/>
</dbReference>
<dbReference type="KEGG" id="mmab:HQ865_08685"/>
<dbReference type="PROSITE" id="PS00924">
    <property type="entry name" value="ASP_GLU_RACEMASE_2"/>
    <property type="match status" value="1"/>
</dbReference>
<evidence type="ECO:0000256" key="1">
    <source>
        <dbReference type="ARBA" id="ARBA00007847"/>
    </source>
</evidence>
<dbReference type="PANTHER" id="PTHR21198">
    <property type="entry name" value="GLUTAMATE RACEMASE"/>
    <property type="match status" value="1"/>
</dbReference>
<name>A0A7D4PTB6_9SPHI</name>
<evidence type="ECO:0000313" key="4">
    <source>
        <dbReference type="Proteomes" id="UP000505355"/>
    </source>
</evidence>
<dbReference type="InterPro" id="IPR033134">
    <property type="entry name" value="Asp/Glu_racemase_AS_2"/>
</dbReference>
<accession>A0A7D4PTB6</accession>
<keyword evidence="4" id="KW-1185">Reference proteome</keyword>
<dbReference type="GO" id="GO:0047661">
    <property type="term" value="F:amino-acid racemase activity"/>
    <property type="evidence" value="ECO:0007669"/>
    <property type="project" value="InterPro"/>
</dbReference>
<comment type="similarity">
    <text evidence="1">Belongs to the aspartate/glutamate racemases family.</text>
</comment>
<keyword evidence="2" id="KW-0413">Isomerase</keyword>
<organism evidence="3 4">
    <name type="scientific">Mucilaginibacter mali</name>
    <dbReference type="NCBI Taxonomy" id="2740462"/>
    <lineage>
        <taxon>Bacteria</taxon>
        <taxon>Pseudomonadati</taxon>
        <taxon>Bacteroidota</taxon>
        <taxon>Sphingobacteriia</taxon>
        <taxon>Sphingobacteriales</taxon>
        <taxon>Sphingobacteriaceae</taxon>
        <taxon>Mucilaginibacter</taxon>
    </lineage>
</organism>
<dbReference type="PROSITE" id="PS00923">
    <property type="entry name" value="ASP_GLU_RACEMASE_1"/>
    <property type="match status" value="1"/>
</dbReference>
<dbReference type="InterPro" id="IPR018187">
    <property type="entry name" value="Asp/Glu_racemase_AS_1"/>
</dbReference>
<dbReference type="EMBL" id="CP054139">
    <property type="protein sequence ID" value="QKJ29828.1"/>
    <property type="molecule type" value="Genomic_DNA"/>
</dbReference>